<dbReference type="Pfam" id="PF13683">
    <property type="entry name" value="rve_3"/>
    <property type="match status" value="1"/>
</dbReference>
<dbReference type="AlphaFoldDB" id="A0A255GSY1"/>
<reference evidence="2 3" key="1">
    <citation type="submission" date="2017-07" db="EMBL/GenBank/DDBJ databases">
        <title>Draft whole genome sequences of clinical Proprionibacteriaceae strains.</title>
        <authorList>
            <person name="Bernier A.-M."/>
            <person name="Bernard K."/>
            <person name="Domingo M.-C."/>
        </authorList>
    </citation>
    <scope>NUCLEOTIDE SEQUENCE [LARGE SCALE GENOMIC DNA]</scope>
    <source>
        <strain evidence="2 3">NML 130396</strain>
    </source>
</reference>
<dbReference type="GO" id="GO:0015074">
    <property type="term" value="P:DNA integration"/>
    <property type="evidence" value="ECO:0007669"/>
    <property type="project" value="InterPro"/>
</dbReference>
<gene>
    <name evidence="2" type="ORF">CGZ93_13985</name>
</gene>
<dbReference type="Gene3D" id="3.30.420.10">
    <property type="entry name" value="Ribonuclease H-like superfamily/Ribonuclease H"/>
    <property type="match status" value="1"/>
</dbReference>
<dbReference type="NCBIfam" id="NF033577">
    <property type="entry name" value="transpos_IS481"/>
    <property type="match status" value="1"/>
</dbReference>
<dbReference type="OrthoDB" id="568335at2"/>
<protein>
    <submittedName>
        <fullName evidence="2">IS481 family transposase</fullName>
    </submittedName>
</protein>
<comment type="caution">
    <text evidence="2">The sequence shown here is derived from an EMBL/GenBank/DDBJ whole genome shotgun (WGS) entry which is preliminary data.</text>
</comment>
<accession>A0A255GSY1</accession>
<sequence>MSHGSARLTVHGRRLIVQRHQAGWKQAHIAAAMGVSRKCVKTWIDRFADEGDPGLVTRSSRPHTMPTRTSDEVEQKVLTARAEHRQGPDVLGPKLGIPARTVSRILRRHQVPCLRECDPMTGEVIRSSKQTAVRYERDRPGELVHMDVKKLGKIPDGGGWRAHGRGAGSIQRDRNTPIGYDYVHSMIDDHSRLAYSEVLPDEKGVSCAAFLERAIAYFAAHGITRIERLMTDNAWAYRYSLRTLCAENGITQKFIKPHCPWQNGKVERLNRTLASEWAYRQVFTSNTERAAALAPWLEHYNTERCHSALGGKPPISRLPT</sequence>
<dbReference type="PROSITE" id="PS50994">
    <property type="entry name" value="INTEGRASE"/>
    <property type="match status" value="1"/>
</dbReference>
<dbReference type="RefSeq" id="WP_094364784.1">
    <property type="nucleotide sequence ID" value="NZ_NMVQ01000040.1"/>
</dbReference>
<dbReference type="InterPro" id="IPR009057">
    <property type="entry name" value="Homeodomain-like_sf"/>
</dbReference>
<dbReference type="SUPFAM" id="SSF46689">
    <property type="entry name" value="Homeodomain-like"/>
    <property type="match status" value="1"/>
</dbReference>
<proteinExistence type="predicted"/>
<evidence type="ECO:0000259" key="1">
    <source>
        <dbReference type="PROSITE" id="PS50994"/>
    </source>
</evidence>
<dbReference type="PANTHER" id="PTHR35004">
    <property type="entry name" value="TRANSPOSASE RV3428C-RELATED"/>
    <property type="match status" value="1"/>
</dbReference>
<name>A0A255GSY1_9ACTN</name>
<dbReference type="Gene3D" id="1.10.10.10">
    <property type="entry name" value="Winged helix-like DNA-binding domain superfamily/Winged helix DNA-binding domain"/>
    <property type="match status" value="1"/>
</dbReference>
<evidence type="ECO:0000313" key="2">
    <source>
        <dbReference type="EMBL" id="OYO18935.1"/>
    </source>
</evidence>
<dbReference type="InterPro" id="IPR012337">
    <property type="entry name" value="RNaseH-like_sf"/>
</dbReference>
<dbReference type="InterPro" id="IPR024967">
    <property type="entry name" value="DNA-bd_IS481-type"/>
</dbReference>
<dbReference type="InterPro" id="IPR036388">
    <property type="entry name" value="WH-like_DNA-bd_sf"/>
</dbReference>
<dbReference type="Pfam" id="PF13011">
    <property type="entry name" value="LZ_Tnp_IS481"/>
    <property type="match status" value="1"/>
</dbReference>
<dbReference type="Proteomes" id="UP000216311">
    <property type="component" value="Unassembled WGS sequence"/>
</dbReference>
<dbReference type="InterPro" id="IPR001584">
    <property type="entry name" value="Integrase_cat-core"/>
</dbReference>
<keyword evidence="3" id="KW-1185">Reference proteome</keyword>
<dbReference type="SUPFAM" id="SSF53098">
    <property type="entry name" value="Ribonuclease H-like"/>
    <property type="match status" value="1"/>
</dbReference>
<dbReference type="InterPro" id="IPR036397">
    <property type="entry name" value="RNaseH_sf"/>
</dbReference>
<dbReference type="EMBL" id="NMVQ01000040">
    <property type="protein sequence ID" value="OYO18935.1"/>
    <property type="molecule type" value="Genomic_DNA"/>
</dbReference>
<dbReference type="PANTHER" id="PTHR35004:SF6">
    <property type="entry name" value="TRANSPOSASE"/>
    <property type="match status" value="1"/>
</dbReference>
<organism evidence="2 3">
    <name type="scientific">Enemella dayhoffiae</name>
    <dbReference type="NCBI Taxonomy" id="2016507"/>
    <lineage>
        <taxon>Bacteria</taxon>
        <taxon>Bacillati</taxon>
        <taxon>Actinomycetota</taxon>
        <taxon>Actinomycetes</taxon>
        <taxon>Propionibacteriales</taxon>
        <taxon>Propionibacteriaceae</taxon>
        <taxon>Enemella</taxon>
    </lineage>
</organism>
<dbReference type="InterPro" id="IPR047656">
    <property type="entry name" value="IS481-like_transpos"/>
</dbReference>
<dbReference type="GO" id="GO:0003676">
    <property type="term" value="F:nucleic acid binding"/>
    <property type="evidence" value="ECO:0007669"/>
    <property type="project" value="InterPro"/>
</dbReference>
<evidence type="ECO:0000313" key="3">
    <source>
        <dbReference type="Proteomes" id="UP000216311"/>
    </source>
</evidence>
<feature type="domain" description="Integrase catalytic" evidence="1">
    <location>
        <begin position="136"/>
        <end position="320"/>
    </location>
</feature>